<sequence length="331" mass="35086">MARTPTRAQIESAQELVATLFPGTAQYMWPLLAERTGCETWVKHENHTPTGAFKVRGGLVYIEDHVRRLGAEAGVITATRGNHGQSIATACRRLGARVTVVVPEGNSREKNAAMRAQGADLIVHGHDFQAAADHARERAAADKLLMLPSFHELLVRGVATYAMEFFRGCPDLDTVYVPIGLGSGICGVIAARDALGLGTEVVGVVAEGAPMYKLSFEAGRPVATNSADTMADGVACRVPVDEAFEIIRAGASRILSVSDAAIRAAIRAYYHDTHNIAEGAGAAPLAALMAEREAMRGRKVGLVLTGGNIDRTLFLDVLGEADAGDEKDFPA</sequence>
<proteinExistence type="predicted"/>
<dbReference type="NCBIfam" id="NF004771">
    <property type="entry name" value="PRK06110.1"/>
    <property type="match status" value="1"/>
</dbReference>
<keyword evidence="6" id="KW-1185">Reference proteome</keyword>
<dbReference type="SUPFAM" id="SSF53686">
    <property type="entry name" value="Tryptophan synthase beta subunit-like PLP-dependent enzymes"/>
    <property type="match status" value="1"/>
</dbReference>
<dbReference type="InterPro" id="IPR001926">
    <property type="entry name" value="TrpB-like_PALP"/>
</dbReference>
<evidence type="ECO:0000256" key="3">
    <source>
        <dbReference type="ARBA" id="ARBA00023239"/>
    </source>
</evidence>
<dbReference type="GO" id="GO:0006565">
    <property type="term" value="P:L-serine catabolic process"/>
    <property type="evidence" value="ECO:0007669"/>
    <property type="project" value="TreeGrafter"/>
</dbReference>
<keyword evidence="2" id="KW-0663">Pyridoxal phosphate</keyword>
<dbReference type="Proteomes" id="UP000672602">
    <property type="component" value="Unassembled WGS sequence"/>
</dbReference>
<dbReference type="GO" id="GO:0009097">
    <property type="term" value="P:isoleucine biosynthetic process"/>
    <property type="evidence" value="ECO:0007669"/>
    <property type="project" value="TreeGrafter"/>
</dbReference>
<evidence type="ECO:0000313" key="5">
    <source>
        <dbReference type="EMBL" id="MBP5857677.1"/>
    </source>
</evidence>
<dbReference type="EC" id="4.3.1.19" evidence="5"/>
<evidence type="ECO:0000256" key="2">
    <source>
        <dbReference type="ARBA" id="ARBA00022898"/>
    </source>
</evidence>
<dbReference type="GO" id="GO:0006567">
    <property type="term" value="P:L-threonine catabolic process"/>
    <property type="evidence" value="ECO:0007669"/>
    <property type="project" value="TreeGrafter"/>
</dbReference>
<dbReference type="GO" id="GO:0004794">
    <property type="term" value="F:threonine deaminase activity"/>
    <property type="evidence" value="ECO:0007669"/>
    <property type="project" value="UniProtKB-EC"/>
</dbReference>
<evidence type="ECO:0000259" key="4">
    <source>
        <dbReference type="Pfam" id="PF00291"/>
    </source>
</evidence>
<dbReference type="GO" id="GO:0003941">
    <property type="term" value="F:L-serine ammonia-lyase activity"/>
    <property type="evidence" value="ECO:0007669"/>
    <property type="project" value="TreeGrafter"/>
</dbReference>
<dbReference type="InterPro" id="IPR050147">
    <property type="entry name" value="Ser/Thr_Dehydratase"/>
</dbReference>
<dbReference type="Pfam" id="PF00291">
    <property type="entry name" value="PALP"/>
    <property type="match status" value="1"/>
</dbReference>
<evidence type="ECO:0000256" key="1">
    <source>
        <dbReference type="ARBA" id="ARBA00001933"/>
    </source>
</evidence>
<comment type="cofactor">
    <cofactor evidence="1">
        <name>pyridoxal 5'-phosphate</name>
        <dbReference type="ChEBI" id="CHEBI:597326"/>
    </cofactor>
</comment>
<reference evidence="5" key="1">
    <citation type="submission" date="2021-04" db="EMBL/GenBank/DDBJ databases">
        <authorList>
            <person name="Zhang D.-C."/>
        </authorList>
    </citation>
    <scope>NUCLEOTIDE SEQUENCE</scope>
    <source>
        <strain evidence="5">CGMCC 1.15697</strain>
    </source>
</reference>
<accession>A0A8J7S921</accession>
<name>A0A8J7S921_9PROT</name>
<evidence type="ECO:0000313" key="6">
    <source>
        <dbReference type="Proteomes" id="UP000672602"/>
    </source>
</evidence>
<dbReference type="PANTHER" id="PTHR48078">
    <property type="entry name" value="THREONINE DEHYDRATASE, MITOCHONDRIAL-RELATED"/>
    <property type="match status" value="1"/>
</dbReference>
<protein>
    <submittedName>
        <fullName evidence="5">Threonine dehydratase</fullName>
        <ecNumber evidence="5">4.3.1.19</ecNumber>
    </submittedName>
</protein>
<feature type="domain" description="Tryptophan synthase beta chain-like PALP" evidence="4">
    <location>
        <begin position="30"/>
        <end position="306"/>
    </location>
</feature>
<dbReference type="Gene3D" id="3.40.50.1100">
    <property type="match status" value="2"/>
</dbReference>
<keyword evidence="3 5" id="KW-0456">Lyase</keyword>
<organism evidence="5 6">
    <name type="scientific">Marivibrio halodurans</name>
    <dbReference type="NCBI Taxonomy" id="2039722"/>
    <lineage>
        <taxon>Bacteria</taxon>
        <taxon>Pseudomonadati</taxon>
        <taxon>Pseudomonadota</taxon>
        <taxon>Alphaproteobacteria</taxon>
        <taxon>Rhodospirillales</taxon>
        <taxon>Rhodospirillaceae</taxon>
        <taxon>Marivibrio</taxon>
    </lineage>
</organism>
<dbReference type="AlphaFoldDB" id="A0A8J7S921"/>
<dbReference type="PANTHER" id="PTHR48078:SF7">
    <property type="entry name" value="BLL6502 PROTEIN"/>
    <property type="match status" value="1"/>
</dbReference>
<gene>
    <name evidence="5" type="ORF">KAJ83_11710</name>
</gene>
<comment type="caution">
    <text evidence="5">The sequence shown here is derived from an EMBL/GenBank/DDBJ whole genome shotgun (WGS) entry which is preliminary data.</text>
</comment>
<dbReference type="EMBL" id="JAGMWN010000005">
    <property type="protein sequence ID" value="MBP5857677.1"/>
    <property type="molecule type" value="Genomic_DNA"/>
</dbReference>
<dbReference type="InterPro" id="IPR036052">
    <property type="entry name" value="TrpB-like_PALP_sf"/>
</dbReference>